<sequence length="66" mass="7527">MRRAPFYGEEYRGLVVRRGNLPETIGRYVKVTLQILRELALGDYFVGKPPRNDSALDGEKSFPPCL</sequence>
<accession>A0A6M1T4W8</accession>
<dbReference type="RefSeq" id="WP_165267862.1">
    <property type="nucleotide sequence ID" value="NZ_JAALLS010000008.1"/>
</dbReference>
<proteinExistence type="predicted"/>
<keyword evidence="2" id="KW-1185">Reference proteome</keyword>
<organism evidence="1 2">
    <name type="scientific">Fodinibius halophilus</name>
    <dbReference type="NCBI Taxonomy" id="1736908"/>
    <lineage>
        <taxon>Bacteria</taxon>
        <taxon>Pseudomonadati</taxon>
        <taxon>Balneolota</taxon>
        <taxon>Balneolia</taxon>
        <taxon>Balneolales</taxon>
        <taxon>Balneolaceae</taxon>
        <taxon>Fodinibius</taxon>
    </lineage>
</organism>
<name>A0A6M1T4W8_9BACT</name>
<dbReference type="EMBL" id="JAALLS010000008">
    <property type="protein sequence ID" value="NGP88295.1"/>
    <property type="molecule type" value="Genomic_DNA"/>
</dbReference>
<dbReference type="AlphaFoldDB" id="A0A6M1T4W8"/>
<reference evidence="1 2" key="1">
    <citation type="submission" date="2020-02" db="EMBL/GenBank/DDBJ databases">
        <title>Aliifodinibius halophilus 2W32, complete genome.</title>
        <authorList>
            <person name="Li Y."/>
            <person name="Wu S."/>
        </authorList>
    </citation>
    <scope>NUCLEOTIDE SEQUENCE [LARGE SCALE GENOMIC DNA]</scope>
    <source>
        <strain evidence="1 2">2W32</strain>
    </source>
</reference>
<dbReference type="Proteomes" id="UP000479132">
    <property type="component" value="Unassembled WGS sequence"/>
</dbReference>
<evidence type="ECO:0000313" key="1">
    <source>
        <dbReference type="EMBL" id="NGP88295.1"/>
    </source>
</evidence>
<protein>
    <submittedName>
        <fullName evidence="1">Uncharacterized protein</fullName>
    </submittedName>
</protein>
<gene>
    <name evidence="1" type="ORF">G3569_08000</name>
</gene>
<evidence type="ECO:0000313" key="2">
    <source>
        <dbReference type="Proteomes" id="UP000479132"/>
    </source>
</evidence>
<comment type="caution">
    <text evidence="1">The sequence shown here is derived from an EMBL/GenBank/DDBJ whole genome shotgun (WGS) entry which is preliminary data.</text>
</comment>